<name>A0ACB7I4T7_MANES</name>
<sequence length="216" mass="23948">MSRRESSEKCKACDKTVHFIDMITADAISYHKTCFKCSHCNGLLVMSSYSSMDGVLYCKPHFDQLFRETGSYSKKFPSSGDKKNALARAPSKVSSMFSGTQDKCVRCNKTAYPLEKVNVEGQSYHKTCFRCAHGGCYLTPSSYAALDGTLYCKTHFAQLFKEKGCYNNLGKSGSMRKNEANAPEEPEAEESKTEVVTEPDTQVEIETNSDAAPVQV</sequence>
<organism evidence="1 2">
    <name type="scientific">Manihot esculenta</name>
    <name type="common">Cassava</name>
    <name type="synonym">Jatropha manihot</name>
    <dbReference type="NCBI Taxonomy" id="3983"/>
    <lineage>
        <taxon>Eukaryota</taxon>
        <taxon>Viridiplantae</taxon>
        <taxon>Streptophyta</taxon>
        <taxon>Embryophyta</taxon>
        <taxon>Tracheophyta</taxon>
        <taxon>Spermatophyta</taxon>
        <taxon>Magnoliopsida</taxon>
        <taxon>eudicotyledons</taxon>
        <taxon>Gunneridae</taxon>
        <taxon>Pentapetalae</taxon>
        <taxon>rosids</taxon>
        <taxon>fabids</taxon>
        <taxon>Malpighiales</taxon>
        <taxon>Euphorbiaceae</taxon>
        <taxon>Crotonoideae</taxon>
        <taxon>Manihoteae</taxon>
        <taxon>Manihot</taxon>
    </lineage>
</organism>
<keyword evidence="2" id="KW-1185">Reference proteome</keyword>
<evidence type="ECO:0000313" key="1">
    <source>
        <dbReference type="EMBL" id="KAG8659234.1"/>
    </source>
</evidence>
<proteinExistence type="predicted"/>
<protein>
    <submittedName>
        <fullName evidence="1">Uncharacterized protein</fullName>
    </submittedName>
</protein>
<comment type="caution">
    <text evidence="1">The sequence shown here is derived from an EMBL/GenBank/DDBJ whole genome shotgun (WGS) entry which is preliminary data.</text>
</comment>
<evidence type="ECO:0000313" key="2">
    <source>
        <dbReference type="Proteomes" id="UP000091857"/>
    </source>
</evidence>
<gene>
    <name evidence="1" type="ORF">MANES_02G024100v8</name>
</gene>
<dbReference type="Proteomes" id="UP000091857">
    <property type="component" value="Chromosome 2"/>
</dbReference>
<reference evidence="2" key="1">
    <citation type="journal article" date="2016" name="Nat. Biotechnol.">
        <title>Sequencing wild and cultivated cassava and related species reveals extensive interspecific hybridization and genetic diversity.</title>
        <authorList>
            <person name="Bredeson J.V."/>
            <person name="Lyons J.B."/>
            <person name="Prochnik S.E."/>
            <person name="Wu G.A."/>
            <person name="Ha C.M."/>
            <person name="Edsinger-Gonzales E."/>
            <person name="Grimwood J."/>
            <person name="Schmutz J."/>
            <person name="Rabbi I.Y."/>
            <person name="Egesi C."/>
            <person name="Nauluvula P."/>
            <person name="Lebot V."/>
            <person name="Ndunguru J."/>
            <person name="Mkamilo G."/>
            <person name="Bart R.S."/>
            <person name="Setter T.L."/>
            <person name="Gleadow R.M."/>
            <person name="Kulakow P."/>
            <person name="Ferguson M.E."/>
            <person name="Rounsley S."/>
            <person name="Rokhsar D.S."/>
        </authorList>
    </citation>
    <scope>NUCLEOTIDE SEQUENCE [LARGE SCALE GENOMIC DNA]</scope>
    <source>
        <strain evidence="2">cv. AM560-2</strain>
    </source>
</reference>
<accession>A0ACB7I4T7</accession>
<dbReference type="EMBL" id="CM004388">
    <property type="protein sequence ID" value="KAG8659234.1"/>
    <property type="molecule type" value="Genomic_DNA"/>
</dbReference>